<dbReference type="PANTHER" id="PTHR45924">
    <property type="entry name" value="FI17866P1"/>
    <property type="match status" value="1"/>
</dbReference>
<dbReference type="PROSITE" id="PS50003">
    <property type="entry name" value="PH_DOMAIN"/>
    <property type="match status" value="1"/>
</dbReference>
<dbReference type="SUPFAM" id="SSF50729">
    <property type="entry name" value="PH domain-like"/>
    <property type="match status" value="1"/>
</dbReference>
<evidence type="ECO:0000259" key="4">
    <source>
        <dbReference type="PROSITE" id="PS50003"/>
    </source>
</evidence>
<name>A0A9P0IVE9_9DIPT</name>
<dbReference type="PROSITE" id="PS50010">
    <property type="entry name" value="DH_2"/>
    <property type="match status" value="1"/>
</dbReference>
<dbReference type="SMART" id="SM00233">
    <property type="entry name" value="PH"/>
    <property type="match status" value="1"/>
</dbReference>
<dbReference type="Proteomes" id="UP001153620">
    <property type="component" value="Chromosome 1"/>
</dbReference>
<evidence type="ECO:0000256" key="2">
    <source>
        <dbReference type="SAM" id="Coils"/>
    </source>
</evidence>
<keyword evidence="1" id="KW-0597">Phosphoprotein</keyword>
<dbReference type="InterPro" id="IPR035899">
    <property type="entry name" value="DBL_dom_sf"/>
</dbReference>
<evidence type="ECO:0000313" key="6">
    <source>
        <dbReference type="EMBL" id="CAH1716220.1"/>
    </source>
</evidence>
<dbReference type="SMART" id="SM00325">
    <property type="entry name" value="RhoGEF"/>
    <property type="match status" value="1"/>
</dbReference>
<feature type="region of interest" description="Disordered" evidence="3">
    <location>
        <begin position="816"/>
        <end position="836"/>
    </location>
</feature>
<evidence type="ECO:0000259" key="5">
    <source>
        <dbReference type="PROSITE" id="PS50010"/>
    </source>
</evidence>
<evidence type="ECO:0000256" key="1">
    <source>
        <dbReference type="ARBA" id="ARBA00022553"/>
    </source>
</evidence>
<dbReference type="Gene3D" id="2.30.29.30">
    <property type="entry name" value="Pleckstrin-homology domain (PH domain)/Phosphotyrosine-binding domain (PTB)"/>
    <property type="match status" value="1"/>
</dbReference>
<evidence type="ECO:0008006" key="8">
    <source>
        <dbReference type="Google" id="ProtNLM"/>
    </source>
</evidence>
<dbReference type="InterPro" id="IPR001849">
    <property type="entry name" value="PH_domain"/>
</dbReference>
<dbReference type="InterPro" id="IPR043324">
    <property type="entry name" value="PH_PLEKHG1_G2_G3"/>
</dbReference>
<gene>
    <name evidence="6" type="ORF">CHIRRI_LOCUS4242</name>
</gene>
<feature type="region of interest" description="Disordered" evidence="3">
    <location>
        <begin position="419"/>
        <end position="463"/>
    </location>
</feature>
<sequence length="1498" mass="169271">MDTSDDEKWEDFFGSSTDLTSPVIGYYDRLSGSFNTDKLIGEVCNRNSPERTLEDIANNNHSNFREQSPKPKLIVSKIPTKPLNQSISKSTNSLSKFHVNSSIPSAKTLQILSPNVHRMISSHQTTTETITAIPTVKSYSNKNGSNLLVSNKRLSDKTSINLPPARRIFLKTNKPTGIAIPLSKNLSKISQSIESIAEPIVHTITDNKCKNDEIYKSCELINDSEKTPTNCDHNFNYDNSNILANDYGDDDDDDIQNVLNKTSELINNLLSGNNDSHCKSLDIHENHIENNNNKNINIINNISDKLSCINNEVNSNNNNKVEEIKMKNSKNNNYNKYQQQVNSDTDDDDGVARDAINKINTNLKFTKSLDNVTEIDTKHPTSSPKLTYSRAKLLSHQQQQQSQDQLTPTHSPKLNEKLQTLEPGNENKVNQTSPSTKHRPLSAASISSSSSSTSTASSSNSYGNEHISGGGKLVGGITYLASIESLADHSENEIHPSLTMCERAALEIIDSEKSYVEDIGQIIKGYLQDWKERACLKVDELDILFSNIQEIYEFNSSLLEKLIESKIDPHKISKCFIEAHERFDVYTTYCTSYPDAISLLTTLLQASHTNSLLTSTQKMLKHTLPLGSYLLKPVQRILKYHLLLDNLKKHCDLPEVKEAHEMMKDVARNIDQVKRKLEQKNRVKELSGILDGWLGPDLTVLGELRQEGLLMEHNKPRIVFLFETMLIITKPKEDKRLQFKTYIPCKTLMLVEHLPGDPTSFHVLPFSDPRSQIKLTAKNRDQKRLWAQQIKQAMLEHFDIPNRAKELVFKLGDEEDRPSDKQTWKWSNSSPTPEYLERRHQYRRSEVRYRSKKVKNKMVKTASLERGRIKERRESFISYSRDELFDKDHLKTCNHQDNCNCEVVKKELSETLKNKGRSKSETRNPELESVEIIEQKPPAAPLSPLEIKMYNAKTLPKRIEKIKKSREKKETAKFYTDLDIDDSSQPHDQQNDETVLKIVEPIEDHSVKKSSSIEKVEESAPDSPKKKDSDIIKSILVSELANRRLQKSGMSRRTSLEKIEQSSPLSSRKLAEALAAIKIDSSSPKLNDSQEFKSKQSSPVEEPLYEELLRNVHVPYKFAPPLLRRSQSVSSASSVKENLMIECKSHQSSSVAIDNDDNDGSECDYVTLKYNNDDQLETVDGVYVNKEVSDKSNSDQSIDDIKDNKSLTKSEKSLAKSEISLGRIEHLPKQKSFLQKFMPSKSHDEDATSQRSMSISSRKSLDNGLNLSWKNMLNKSSNSDISTNFSTPPIYRQGSEDLGNRIANVDYADPRTLFSSSSNILINKGSLNQRDSVVSSSSDSIIDPQKLLQMQQSYDPFSDSYYEDTAESLLENDFRDSAIYSDDSNEKRSESTLSPDSDHIYATVNKTPTKPAIPPKVLKKPSLLALKANFASSPSLLHPPVPARPLNLKSPEVRNAIFTVRKINQKSALPLPTSSQPETSTPNKSWVRQQAEKYQGSS</sequence>
<dbReference type="InterPro" id="IPR000219">
    <property type="entry name" value="DH_dom"/>
</dbReference>
<dbReference type="Pfam" id="PF00621">
    <property type="entry name" value="RhoGEF"/>
    <property type="match status" value="1"/>
</dbReference>
<dbReference type="SUPFAM" id="SSF48065">
    <property type="entry name" value="DBL homology domain (DH-domain)"/>
    <property type="match status" value="1"/>
</dbReference>
<feature type="coiled-coil region" evidence="2">
    <location>
        <begin position="656"/>
        <end position="683"/>
    </location>
</feature>
<dbReference type="InterPro" id="IPR055251">
    <property type="entry name" value="SOS1_NGEF_PH"/>
</dbReference>
<dbReference type="GO" id="GO:0031267">
    <property type="term" value="F:small GTPase binding"/>
    <property type="evidence" value="ECO:0007669"/>
    <property type="project" value="TreeGrafter"/>
</dbReference>
<feature type="compositionally biased region" description="Low complexity" evidence="3">
    <location>
        <begin position="442"/>
        <end position="461"/>
    </location>
</feature>
<feature type="domain" description="PH" evidence="4">
    <location>
        <begin position="697"/>
        <end position="795"/>
    </location>
</feature>
<dbReference type="GO" id="GO:0005085">
    <property type="term" value="F:guanyl-nucleotide exchange factor activity"/>
    <property type="evidence" value="ECO:0007669"/>
    <property type="project" value="InterPro"/>
</dbReference>
<feature type="region of interest" description="Disordered" evidence="3">
    <location>
        <begin position="1007"/>
        <end position="1028"/>
    </location>
</feature>
<evidence type="ECO:0000256" key="3">
    <source>
        <dbReference type="SAM" id="MobiDB-lite"/>
    </source>
</evidence>
<feature type="region of interest" description="Disordered" evidence="3">
    <location>
        <begin position="392"/>
        <end position="411"/>
    </location>
</feature>
<dbReference type="CDD" id="cd00160">
    <property type="entry name" value="RhoGEF"/>
    <property type="match status" value="1"/>
</dbReference>
<organism evidence="6 7">
    <name type="scientific">Chironomus riparius</name>
    <dbReference type="NCBI Taxonomy" id="315576"/>
    <lineage>
        <taxon>Eukaryota</taxon>
        <taxon>Metazoa</taxon>
        <taxon>Ecdysozoa</taxon>
        <taxon>Arthropoda</taxon>
        <taxon>Hexapoda</taxon>
        <taxon>Insecta</taxon>
        <taxon>Pterygota</taxon>
        <taxon>Neoptera</taxon>
        <taxon>Endopterygota</taxon>
        <taxon>Diptera</taxon>
        <taxon>Nematocera</taxon>
        <taxon>Chironomoidea</taxon>
        <taxon>Chironomidae</taxon>
        <taxon>Chironominae</taxon>
        <taxon>Chironomus</taxon>
    </lineage>
</organism>
<protein>
    <recommendedName>
        <fullName evidence="8">Pleckstrin homology domain-containing family G member 1</fullName>
    </recommendedName>
</protein>
<feature type="region of interest" description="Disordered" evidence="3">
    <location>
        <begin position="1380"/>
        <end position="1399"/>
    </location>
</feature>
<proteinExistence type="predicted"/>
<reference evidence="6" key="1">
    <citation type="submission" date="2022-01" db="EMBL/GenBank/DDBJ databases">
        <authorList>
            <person name="King R."/>
        </authorList>
    </citation>
    <scope>NUCLEOTIDE SEQUENCE</scope>
</reference>
<dbReference type="EMBL" id="OU895877">
    <property type="protein sequence ID" value="CAH1716220.1"/>
    <property type="molecule type" value="Genomic_DNA"/>
</dbReference>
<dbReference type="OrthoDB" id="2985014at2759"/>
<accession>A0A9P0IVE9</accession>
<dbReference type="Pfam" id="PF22697">
    <property type="entry name" value="SOS1_NGEF_PH"/>
    <property type="match status" value="1"/>
</dbReference>
<keyword evidence="2" id="KW-0175">Coiled coil</keyword>
<feature type="region of interest" description="Disordered" evidence="3">
    <location>
        <begin position="1467"/>
        <end position="1498"/>
    </location>
</feature>
<dbReference type="CDD" id="cd13243">
    <property type="entry name" value="PH_PLEKHG1_G2_G3"/>
    <property type="match status" value="1"/>
</dbReference>
<reference evidence="6" key="2">
    <citation type="submission" date="2022-10" db="EMBL/GenBank/DDBJ databases">
        <authorList>
            <consortium name="ENA_rothamsted_submissions"/>
            <consortium name="culmorum"/>
            <person name="King R."/>
        </authorList>
    </citation>
    <scope>NUCLEOTIDE SEQUENCE</scope>
</reference>
<evidence type="ECO:0000313" key="7">
    <source>
        <dbReference type="Proteomes" id="UP001153620"/>
    </source>
</evidence>
<feature type="domain" description="DH" evidence="5">
    <location>
        <begin position="500"/>
        <end position="673"/>
    </location>
</feature>
<keyword evidence="7" id="KW-1185">Reference proteome</keyword>
<dbReference type="Gene3D" id="1.20.900.10">
    <property type="entry name" value="Dbl homology (DH) domain"/>
    <property type="match status" value="1"/>
</dbReference>
<feature type="compositionally biased region" description="Polar residues" evidence="3">
    <location>
        <begin position="1472"/>
        <end position="1488"/>
    </location>
</feature>
<dbReference type="PANTHER" id="PTHR45924:SF2">
    <property type="entry name" value="FI17866P1"/>
    <property type="match status" value="1"/>
</dbReference>
<dbReference type="InterPro" id="IPR011993">
    <property type="entry name" value="PH-like_dom_sf"/>
</dbReference>